<protein>
    <submittedName>
        <fullName evidence="1">Uncharacterized protein</fullName>
    </submittedName>
</protein>
<dbReference type="AlphaFoldDB" id="A0A0F9D2T8"/>
<feature type="non-terminal residue" evidence="1">
    <location>
        <position position="1"/>
    </location>
</feature>
<organism evidence="1">
    <name type="scientific">marine sediment metagenome</name>
    <dbReference type="NCBI Taxonomy" id="412755"/>
    <lineage>
        <taxon>unclassified sequences</taxon>
        <taxon>metagenomes</taxon>
        <taxon>ecological metagenomes</taxon>
    </lineage>
</organism>
<dbReference type="EMBL" id="LAZR01033450">
    <property type="protein sequence ID" value="KKL48041.1"/>
    <property type="molecule type" value="Genomic_DNA"/>
</dbReference>
<sequence length="113" mass="12548">HRWYKIATWVTTTVTLETETPYEEPDASNLAFIISEILDIDKWHPGRFGWYIPLYAAGLLMQQSAVPGAAEVSAQWRQEALAALEFMQRDEDGQFQPGVIPGGAIAGGTRLNV</sequence>
<evidence type="ECO:0000313" key="1">
    <source>
        <dbReference type="EMBL" id="KKL48041.1"/>
    </source>
</evidence>
<name>A0A0F9D2T8_9ZZZZ</name>
<gene>
    <name evidence="1" type="ORF">LCGC14_2329510</name>
</gene>
<comment type="caution">
    <text evidence="1">The sequence shown here is derived from an EMBL/GenBank/DDBJ whole genome shotgun (WGS) entry which is preliminary data.</text>
</comment>
<accession>A0A0F9D2T8</accession>
<proteinExistence type="predicted"/>
<reference evidence="1" key="1">
    <citation type="journal article" date="2015" name="Nature">
        <title>Complex archaea that bridge the gap between prokaryotes and eukaryotes.</title>
        <authorList>
            <person name="Spang A."/>
            <person name="Saw J.H."/>
            <person name="Jorgensen S.L."/>
            <person name="Zaremba-Niedzwiedzka K."/>
            <person name="Martijn J."/>
            <person name="Lind A.E."/>
            <person name="van Eijk R."/>
            <person name="Schleper C."/>
            <person name="Guy L."/>
            <person name="Ettema T.J."/>
        </authorList>
    </citation>
    <scope>NUCLEOTIDE SEQUENCE</scope>
</reference>